<organism evidence="3 4">
    <name type="scientific">Galerina marginata (strain CBS 339.88)</name>
    <dbReference type="NCBI Taxonomy" id="685588"/>
    <lineage>
        <taxon>Eukaryota</taxon>
        <taxon>Fungi</taxon>
        <taxon>Dikarya</taxon>
        <taxon>Basidiomycota</taxon>
        <taxon>Agaricomycotina</taxon>
        <taxon>Agaricomycetes</taxon>
        <taxon>Agaricomycetidae</taxon>
        <taxon>Agaricales</taxon>
        <taxon>Agaricineae</taxon>
        <taxon>Strophariaceae</taxon>
        <taxon>Galerina</taxon>
    </lineage>
</organism>
<keyword evidence="4" id="KW-1185">Reference proteome</keyword>
<feature type="domain" description="F-box" evidence="2">
    <location>
        <begin position="26"/>
        <end position="71"/>
    </location>
</feature>
<dbReference type="CDD" id="cd09917">
    <property type="entry name" value="F-box_SF"/>
    <property type="match status" value="1"/>
</dbReference>
<evidence type="ECO:0000313" key="3">
    <source>
        <dbReference type="EMBL" id="KDR76493.1"/>
    </source>
</evidence>
<dbReference type="AlphaFoldDB" id="A0A067TC03"/>
<reference evidence="4" key="1">
    <citation type="journal article" date="2014" name="Proc. Natl. Acad. Sci. U.S.A.">
        <title>Extensive sampling of basidiomycete genomes demonstrates inadequacy of the white-rot/brown-rot paradigm for wood decay fungi.</title>
        <authorList>
            <person name="Riley R."/>
            <person name="Salamov A.A."/>
            <person name="Brown D.W."/>
            <person name="Nagy L.G."/>
            <person name="Floudas D."/>
            <person name="Held B.W."/>
            <person name="Levasseur A."/>
            <person name="Lombard V."/>
            <person name="Morin E."/>
            <person name="Otillar R."/>
            <person name="Lindquist E.A."/>
            <person name="Sun H."/>
            <person name="LaButti K.M."/>
            <person name="Schmutz J."/>
            <person name="Jabbour D."/>
            <person name="Luo H."/>
            <person name="Baker S.E."/>
            <person name="Pisabarro A.G."/>
            <person name="Walton J.D."/>
            <person name="Blanchette R.A."/>
            <person name="Henrissat B."/>
            <person name="Martin F."/>
            <person name="Cullen D."/>
            <person name="Hibbett D.S."/>
            <person name="Grigoriev I.V."/>
        </authorList>
    </citation>
    <scope>NUCLEOTIDE SEQUENCE [LARGE SCALE GENOMIC DNA]</scope>
    <source>
        <strain evidence="4">CBS 339.88</strain>
    </source>
</reference>
<dbReference type="EMBL" id="KL142378">
    <property type="protein sequence ID" value="KDR76493.1"/>
    <property type="molecule type" value="Genomic_DNA"/>
</dbReference>
<dbReference type="PROSITE" id="PS50181">
    <property type="entry name" value="FBOX"/>
    <property type="match status" value="1"/>
</dbReference>
<name>A0A067TC03_GALM3</name>
<protein>
    <recommendedName>
        <fullName evidence="2">F-box domain-containing protein</fullName>
    </recommendedName>
</protein>
<dbReference type="InterPro" id="IPR032675">
    <property type="entry name" value="LRR_dom_sf"/>
</dbReference>
<dbReference type="Proteomes" id="UP000027222">
    <property type="component" value="Unassembled WGS sequence"/>
</dbReference>
<dbReference type="OrthoDB" id="2788229at2759"/>
<dbReference type="Gene3D" id="3.80.10.10">
    <property type="entry name" value="Ribonuclease Inhibitor"/>
    <property type="match status" value="1"/>
</dbReference>
<proteinExistence type="predicted"/>
<accession>A0A067TC03</accession>
<dbReference type="InterPro" id="IPR036047">
    <property type="entry name" value="F-box-like_dom_sf"/>
</dbReference>
<dbReference type="HOGENOM" id="CLU_602758_0_0_1"/>
<feature type="region of interest" description="Disordered" evidence="1">
    <location>
        <begin position="1"/>
        <end position="28"/>
    </location>
</feature>
<evidence type="ECO:0000313" key="4">
    <source>
        <dbReference type="Proteomes" id="UP000027222"/>
    </source>
</evidence>
<evidence type="ECO:0000259" key="2">
    <source>
        <dbReference type="PROSITE" id="PS50181"/>
    </source>
</evidence>
<sequence length="447" mass="50563">MHSALDSTTQPETPNSSDGYTTGNNESSHLQLPPELFEVIIDHLESRSLKVCALVCRVFAHNCQKRLFKRITLGRPFQSFKRDIVSKVWPAQRLYEVLSKSPNLCKLVEELEISDSGIKSFYREELSWIRKDSNLSQILPMLNNLKELSIQGHNMGSRLNFRAWEPELKLAIWRKCQSLSKVSLRFMRNVPLSLLKFAPSLKALSLFKILFIPDDTILSSAAEPTTPVIQAELRSLSVFTTSNDEWTSLYPWLLVSIDFSHFVSMDLYVDFIDEETLTGPSTAFGAVTQLVHRSSNTVKRLSIFFPEEVASPSYYDQKYFNLGSMPCLQYLALNGCIWSEFDSRPLNNVHWLLTILTKIPQSSSLQRIDLNFTVEDCEVEKSNFGLATAGWKDFMGEINKLERSTSVFVSISILGASASYVKSVLDECLAPLLEKGIAEVSVDTDIN</sequence>
<evidence type="ECO:0000256" key="1">
    <source>
        <dbReference type="SAM" id="MobiDB-lite"/>
    </source>
</evidence>
<gene>
    <name evidence="3" type="ORF">GALMADRAFT_246874</name>
</gene>
<dbReference type="InterPro" id="IPR001810">
    <property type="entry name" value="F-box_dom"/>
</dbReference>
<dbReference type="SUPFAM" id="SSF81383">
    <property type="entry name" value="F-box domain"/>
    <property type="match status" value="1"/>
</dbReference>